<keyword evidence="3" id="KW-1185">Reference proteome</keyword>
<evidence type="ECO:0000313" key="2">
    <source>
        <dbReference type="EMBL" id="TJZ82007.1"/>
    </source>
</evidence>
<dbReference type="AlphaFoldDB" id="A0A4U0QJV5"/>
<feature type="domain" description="DUF6998" evidence="1">
    <location>
        <begin position="12"/>
        <end position="122"/>
    </location>
</feature>
<dbReference type="RefSeq" id="WP_136857784.1">
    <property type="nucleotide sequence ID" value="NZ_SUNH01000025.1"/>
</dbReference>
<dbReference type="OrthoDB" id="7221045at2"/>
<reference evidence="2 3" key="1">
    <citation type="submission" date="2019-04" db="EMBL/GenBank/DDBJ databases">
        <authorList>
            <person name="Li J."/>
        </authorList>
    </citation>
    <scope>NUCLEOTIDE SEQUENCE [LARGE SCALE GENOMIC DNA]</scope>
    <source>
        <strain evidence="2 3">CCTCC AB2016182</strain>
    </source>
</reference>
<name>A0A4U0QJV5_9RHOB</name>
<dbReference type="InterPro" id="IPR054267">
    <property type="entry name" value="DUF6998"/>
</dbReference>
<dbReference type="EMBL" id="SUNH01000025">
    <property type="protein sequence ID" value="TJZ82007.1"/>
    <property type="molecule type" value="Genomic_DNA"/>
</dbReference>
<proteinExistence type="predicted"/>
<dbReference type="Proteomes" id="UP000306223">
    <property type="component" value="Unassembled WGS sequence"/>
</dbReference>
<sequence length="221" mass="24085">MTLSQTQIIRSLADALQWFEKELAWGAPVAELRHLTGRIGELYAAMITRGQMALSVNQVGYDVVSAEGERITVKTFTSSTRINFNPATLHAASRVMILQIVIDEGEPSIREVLDCPVEALQPMLRTLEGSTYLPVNRILASTRVARPVGDLKEVARAAWRGYEVAQLENGTILVREDGALLPMAKPALRIIAREIGVDPMGATSNPKNTRRLGADIIAALG</sequence>
<evidence type="ECO:0000313" key="3">
    <source>
        <dbReference type="Proteomes" id="UP000306223"/>
    </source>
</evidence>
<gene>
    <name evidence="2" type="ORF">FA740_15715</name>
</gene>
<protein>
    <recommendedName>
        <fullName evidence="1">DUF6998 domain-containing protein</fullName>
    </recommendedName>
</protein>
<accession>A0A4U0QJV5</accession>
<evidence type="ECO:0000259" key="1">
    <source>
        <dbReference type="Pfam" id="PF22522"/>
    </source>
</evidence>
<comment type="caution">
    <text evidence="2">The sequence shown here is derived from an EMBL/GenBank/DDBJ whole genome shotgun (WGS) entry which is preliminary data.</text>
</comment>
<organism evidence="2 3">
    <name type="scientific">Paracoccus hibiscisoli</name>
    <dbReference type="NCBI Taxonomy" id="2023261"/>
    <lineage>
        <taxon>Bacteria</taxon>
        <taxon>Pseudomonadati</taxon>
        <taxon>Pseudomonadota</taxon>
        <taxon>Alphaproteobacteria</taxon>
        <taxon>Rhodobacterales</taxon>
        <taxon>Paracoccaceae</taxon>
        <taxon>Paracoccus</taxon>
    </lineage>
</organism>
<dbReference type="Pfam" id="PF22522">
    <property type="entry name" value="DUF6998"/>
    <property type="match status" value="1"/>
</dbReference>